<dbReference type="GO" id="GO:0005886">
    <property type="term" value="C:plasma membrane"/>
    <property type="evidence" value="ECO:0007669"/>
    <property type="project" value="UniProtKB-SubCell"/>
</dbReference>
<dbReference type="GO" id="GO:0008360">
    <property type="term" value="P:regulation of cell shape"/>
    <property type="evidence" value="ECO:0007669"/>
    <property type="project" value="UniProtKB-KW"/>
</dbReference>
<dbReference type="GO" id="GO:0009002">
    <property type="term" value="F:serine-type D-Ala-D-Ala carboxypeptidase activity"/>
    <property type="evidence" value="ECO:0007669"/>
    <property type="project" value="UniProtKB-EC"/>
</dbReference>
<keyword evidence="12 27" id="KW-0812">Transmembrane</keyword>
<keyword evidence="31" id="KW-1185">Reference proteome</keyword>
<keyword evidence="8" id="KW-0121">Carboxypeptidase</keyword>
<evidence type="ECO:0000256" key="2">
    <source>
        <dbReference type="ARBA" id="ARBA00004401"/>
    </source>
</evidence>
<organism evidence="30 31">
    <name type="scientific">Roseburia hominis (strain DSM 16839 / JCM 17582 / NCIMB 14029 / A2-183)</name>
    <dbReference type="NCBI Taxonomy" id="585394"/>
    <lineage>
        <taxon>Bacteria</taxon>
        <taxon>Bacillati</taxon>
        <taxon>Bacillota</taxon>
        <taxon>Clostridia</taxon>
        <taxon>Lachnospirales</taxon>
        <taxon>Lachnospiraceae</taxon>
        <taxon>Roseburia</taxon>
    </lineage>
</organism>
<keyword evidence="21" id="KW-0961">Cell wall biogenesis/degradation</keyword>
<dbReference type="STRING" id="585394.RHOM_14110"/>
<dbReference type="HOGENOM" id="CLU_006354_2_4_9"/>
<evidence type="ECO:0000256" key="9">
    <source>
        <dbReference type="ARBA" id="ARBA00022670"/>
    </source>
</evidence>
<comment type="pathway">
    <text evidence="3">Cell wall biogenesis; peptidoglycan biosynthesis.</text>
</comment>
<evidence type="ECO:0000256" key="22">
    <source>
        <dbReference type="ARBA" id="ARBA00034000"/>
    </source>
</evidence>
<dbReference type="PANTHER" id="PTHR32282">
    <property type="entry name" value="BINDING PROTEIN TRANSPEPTIDASE, PUTATIVE-RELATED"/>
    <property type="match status" value="1"/>
</dbReference>
<protein>
    <recommendedName>
        <fullName evidence="7">Penicillin-binding protein 1A</fullName>
        <ecNumber evidence="23">2.4.99.28</ecNumber>
        <ecNumber evidence="6">3.4.16.4</ecNumber>
    </recommendedName>
</protein>
<dbReference type="Proteomes" id="UP000008178">
    <property type="component" value="Chromosome"/>
</dbReference>
<evidence type="ECO:0000256" key="3">
    <source>
        <dbReference type="ARBA" id="ARBA00004752"/>
    </source>
</evidence>
<keyword evidence="11 30" id="KW-0808">Transferase</keyword>
<evidence type="ECO:0000256" key="19">
    <source>
        <dbReference type="ARBA" id="ARBA00023251"/>
    </source>
</evidence>
<dbReference type="eggNOG" id="COG0744">
    <property type="taxonomic scope" value="Bacteria"/>
</dbReference>
<dbReference type="PANTHER" id="PTHR32282:SF33">
    <property type="entry name" value="PEPTIDOGLYCAN GLYCOSYLTRANSFERASE"/>
    <property type="match status" value="1"/>
</dbReference>
<dbReference type="GO" id="GO:0008955">
    <property type="term" value="F:peptidoglycan glycosyltransferase activity"/>
    <property type="evidence" value="ECO:0007669"/>
    <property type="project" value="UniProtKB-EC"/>
</dbReference>
<dbReference type="RefSeq" id="WP_014080895.1">
    <property type="nucleotide sequence ID" value="NC_015977.1"/>
</dbReference>
<keyword evidence="15" id="KW-0735">Signal-anchor</keyword>
<dbReference type="Pfam" id="PF00905">
    <property type="entry name" value="Transpeptidase"/>
    <property type="match status" value="1"/>
</dbReference>
<dbReference type="OrthoDB" id="9766909at2"/>
<feature type="domain" description="Glycosyl transferase family 51" evidence="29">
    <location>
        <begin position="75"/>
        <end position="250"/>
    </location>
</feature>
<comment type="catalytic activity">
    <reaction evidence="22">
        <text>Preferential cleavage: (Ac)2-L-Lys-D-Ala-|-D-Ala. Also transpeptidation of peptidyl-alanyl moieties that are N-acyl substituents of D-alanine.</text>
        <dbReference type="EC" id="3.4.16.4"/>
    </reaction>
</comment>
<dbReference type="GO" id="GO:0006508">
    <property type="term" value="P:proteolysis"/>
    <property type="evidence" value="ECO:0007669"/>
    <property type="project" value="UniProtKB-KW"/>
</dbReference>
<evidence type="ECO:0000256" key="4">
    <source>
        <dbReference type="ARBA" id="ARBA00007090"/>
    </source>
</evidence>
<feature type="domain" description="Penicillin-binding protein transpeptidase" evidence="28">
    <location>
        <begin position="374"/>
        <end position="637"/>
    </location>
</feature>
<comment type="pathway">
    <text evidence="25">Glycan biosynthesis.</text>
</comment>
<dbReference type="KEGG" id="rho:RHOM_14110"/>
<dbReference type="Pfam" id="PF00912">
    <property type="entry name" value="Transgly"/>
    <property type="match status" value="1"/>
</dbReference>
<evidence type="ECO:0000256" key="10">
    <source>
        <dbReference type="ARBA" id="ARBA00022676"/>
    </source>
</evidence>
<evidence type="ECO:0000256" key="21">
    <source>
        <dbReference type="ARBA" id="ARBA00023316"/>
    </source>
</evidence>
<dbReference type="FunFam" id="1.10.3810.10:FF:000001">
    <property type="entry name" value="Penicillin-binding protein 1A"/>
    <property type="match status" value="1"/>
</dbReference>
<evidence type="ECO:0000256" key="25">
    <source>
        <dbReference type="ARBA" id="ARBA00060592"/>
    </source>
</evidence>
<evidence type="ECO:0000256" key="7">
    <source>
        <dbReference type="ARBA" id="ARBA00018638"/>
    </source>
</evidence>
<evidence type="ECO:0000256" key="17">
    <source>
        <dbReference type="ARBA" id="ARBA00022989"/>
    </source>
</evidence>
<evidence type="ECO:0000313" key="30">
    <source>
        <dbReference type="EMBL" id="AEN97928.1"/>
    </source>
</evidence>
<comment type="catalytic activity">
    <reaction evidence="24">
        <text>[GlcNAc-(1-&gt;4)-Mur2Ac(oyl-L-Ala-gamma-D-Glu-L-Lys-D-Ala-D-Ala)](n)-di-trans,octa-cis-undecaprenyl diphosphate + beta-D-GlcNAc-(1-&gt;4)-Mur2Ac(oyl-L-Ala-gamma-D-Glu-L-Lys-D-Ala-D-Ala)-di-trans,octa-cis-undecaprenyl diphosphate = [GlcNAc-(1-&gt;4)-Mur2Ac(oyl-L-Ala-gamma-D-Glu-L-Lys-D-Ala-D-Ala)](n+1)-di-trans,octa-cis-undecaprenyl diphosphate + di-trans,octa-cis-undecaprenyl diphosphate + H(+)</text>
        <dbReference type="Rhea" id="RHEA:23708"/>
        <dbReference type="Rhea" id="RHEA-COMP:9602"/>
        <dbReference type="Rhea" id="RHEA-COMP:9603"/>
        <dbReference type="ChEBI" id="CHEBI:15378"/>
        <dbReference type="ChEBI" id="CHEBI:58405"/>
        <dbReference type="ChEBI" id="CHEBI:60033"/>
        <dbReference type="ChEBI" id="CHEBI:78435"/>
        <dbReference type="EC" id="2.4.99.28"/>
    </reaction>
</comment>
<keyword evidence="9" id="KW-0645">Protease</keyword>
<evidence type="ECO:0000313" key="31">
    <source>
        <dbReference type="Proteomes" id="UP000008178"/>
    </source>
</evidence>
<dbReference type="AlphaFoldDB" id="G2SYH8"/>
<evidence type="ECO:0000256" key="1">
    <source>
        <dbReference type="ARBA" id="ARBA00002624"/>
    </source>
</evidence>
<evidence type="ECO:0000256" key="20">
    <source>
        <dbReference type="ARBA" id="ARBA00023268"/>
    </source>
</evidence>
<dbReference type="GO" id="GO:0046677">
    <property type="term" value="P:response to antibiotic"/>
    <property type="evidence" value="ECO:0007669"/>
    <property type="project" value="UniProtKB-KW"/>
</dbReference>
<dbReference type="InterPro" id="IPR001460">
    <property type="entry name" value="PCN-bd_Tpept"/>
</dbReference>
<dbReference type="NCBIfam" id="TIGR02074">
    <property type="entry name" value="PBP_1a_fam"/>
    <property type="match status" value="1"/>
</dbReference>
<evidence type="ECO:0000256" key="14">
    <source>
        <dbReference type="ARBA" id="ARBA00022960"/>
    </source>
</evidence>
<dbReference type="GeneID" id="93724523"/>
<dbReference type="BioCyc" id="RHOM585394:G1H02-2801-MONOMER"/>
<feature type="compositionally biased region" description="Polar residues" evidence="26">
    <location>
        <begin position="690"/>
        <end position="770"/>
    </location>
</feature>
<evidence type="ECO:0000256" key="18">
    <source>
        <dbReference type="ARBA" id="ARBA00023136"/>
    </source>
</evidence>
<evidence type="ECO:0000256" key="26">
    <source>
        <dbReference type="SAM" id="MobiDB-lite"/>
    </source>
</evidence>
<evidence type="ECO:0000259" key="29">
    <source>
        <dbReference type="Pfam" id="PF00912"/>
    </source>
</evidence>
<keyword evidence="14" id="KW-0133">Cell shape</keyword>
<dbReference type="InterPro" id="IPR012338">
    <property type="entry name" value="Beta-lactam/transpept-like"/>
</dbReference>
<comment type="function">
    <text evidence="1">Cell wall formation. Synthesis of cross-linked peptidoglycan from the lipid intermediates. The enzyme has a penicillin-insensitive transglycosylase N-terminal domain (formation of linear glycan strands) and a penicillin-sensitive transpeptidase C-terminal domain (cross-linking of the peptide subunits).</text>
</comment>
<evidence type="ECO:0000256" key="11">
    <source>
        <dbReference type="ARBA" id="ARBA00022679"/>
    </source>
</evidence>
<evidence type="ECO:0000256" key="16">
    <source>
        <dbReference type="ARBA" id="ARBA00022984"/>
    </source>
</evidence>
<evidence type="ECO:0000256" key="12">
    <source>
        <dbReference type="ARBA" id="ARBA00022692"/>
    </source>
</evidence>
<feature type="region of interest" description="Disordered" evidence="26">
    <location>
        <begin position="660"/>
        <end position="776"/>
    </location>
</feature>
<dbReference type="InterPro" id="IPR050396">
    <property type="entry name" value="Glycosyltr_51/Transpeptidase"/>
</dbReference>
<accession>G2SYH8</accession>
<keyword evidence="18 27" id="KW-0472">Membrane</keyword>
<dbReference type="GO" id="GO:0071555">
    <property type="term" value="P:cell wall organization"/>
    <property type="evidence" value="ECO:0007669"/>
    <property type="project" value="UniProtKB-KW"/>
</dbReference>
<evidence type="ECO:0000256" key="15">
    <source>
        <dbReference type="ARBA" id="ARBA00022968"/>
    </source>
</evidence>
<evidence type="ECO:0000256" key="6">
    <source>
        <dbReference type="ARBA" id="ARBA00012448"/>
    </source>
</evidence>
<dbReference type="InterPro" id="IPR036950">
    <property type="entry name" value="PBP_transglycosylase"/>
</dbReference>
<keyword evidence="17 27" id="KW-1133">Transmembrane helix</keyword>
<dbReference type="Gene3D" id="3.40.710.10">
    <property type="entry name" value="DD-peptidase/beta-lactamase superfamily"/>
    <property type="match status" value="1"/>
</dbReference>
<sequence length="776" mass="85870">MAAKKKKKKYRGFWIFVKVQFVLSLLVLGGLGYYVLGGYASEVGSIRKEADSLVRNSTEETFRRYRTSVVYAADGSVISRLNDQGASYYLKRDEIPQPVIDAVVCMEDQRFYQHRGVDFRALVRAAKSLLENRKITQGGSTITMQLARNVFLTQEKTWQRKVEEIFIAQNLEKKYTKDQILEFYLNNIYYGNGYYGIGAAGSGYFDSEVGDLDLSQIAFLCAIPNNPTVYDPVTHMDHAVERRDRILGKMRDDGKITQMAYAAAVAENITLKRPEAMEKNNYVETYAYYCATRALMEQAGFVFQYQFATEGEREAYEQAYSESYSECQKQLYTEGYQIYTSFDLQLQEELQAAVDDTLSAFTEKNDEGVYDLQGAAVCIDNDSGYVRAMVGGREQDFDGYTLNRAYQSYRQPGSAIKPLTVYTPSFERNYTPESIVVDEPVEDGPKNANGTYLGNVTVRTAVEKSINTIAWKLYEELTPQVGLSYLENMHFSRLDAADYVPATALGGFTNGVSPLEMAAGYAALANDGVYREPTCIMRITGDDGADVYLAAQEGQEVYRQNAARMMTDVLKGVFTNGTGRGLGLSDMPCAGKTGTTNDHKDGWLAGYTRYYTTSVWVGYDMPKEMDSLMGNTYPGKIWQTFMEQAHEGLEWLDFLPYTQIPDASSGETDAEDAATDEGSAQEETPAENGDTPQENVTDTPDTPQGSATDVPSSSQENGQGISDTPDATQEQPSDASQQNTTGTSQENASDAAQENAAQSSGENASDTPQETAPGAP</sequence>
<evidence type="ECO:0000256" key="27">
    <source>
        <dbReference type="SAM" id="Phobius"/>
    </source>
</evidence>
<gene>
    <name evidence="30" type="ordered locus">RHOM_14110</name>
</gene>
<dbReference type="UniPathway" id="UPA00219"/>
<evidence type="ECO:0000256" key="5">
    <source>
        <dbReference type="ARBA" id="ARBA00007739"/>
    </source>
</evidence>
<keyword evidence="19" id="KW-0046">Antibiotic resistance</keyword>
<evidence type="ECO:0000256" key="23">
    <source>
        <dbReference type="ARBA" id="ARBA00044770"/>
    </source>
</evidence>
<dbReference type="EMBL" id="CP003040">
    <property type="protein sequence ID" value="AEN97928.1"/>
    <property type="molecule type" value="Genomic_DNA"/>
</dbReference>
<comment type="similarity">
    <text evidence="4">In the C-terminal section; belongs to the transpeptidase family.</text>
</comment>
<dbReference type="EC" id="3.4.16.4" evidence="6"/>
<feature type="transmembrane region" description="Helical" evidence="27">
    <location>
        <begin position="12"/>
        <end position="36"/>
    </location>
</feature>
<dbReference type="SUPFAM" id="SSF53955">
    <property type="entry name" value="Lysozyme-like"/>
    <property type="match status" value="1"/>
</dbReference>
<dbReference type="GO" id="GO:0009252">
    <property type="term" value="P:peptidoglycan biosynthetic process"/>
    <property type="evidence" value="ECO:0007669"/>
    <property type="project" value="UniProtKB-UniPathway"/>
</dbReference>
<reference evidence="30 31" key="1">
    <citation type="journal article" date="2015" name="Genome Announc.">
        <title>Complete genome sequence of the human gut symbiont Roseburia hominis.</title>
        <authorList>
            <person name="Travis A.J."/>
            <person name="Kelly D."/>
            <person name="Flint H.J."/>
            <person name="Aminov R.I."/>
        </authorList>
    </citation>
    <scope>NUCLEOTIDE SEQUENCE [LARGE SCALE GENOMIC DNA]</scope>
    <source>
        <strain evidence="31">DSM 16839 / JCM 17582 / NCIMB 14029 / A2-183</strain>
    </source>
</reference>
<comment type="subcellular location">
    <subcellularLocation>
        <location evidence="2">Cell membrane</location>
        <topology evidence="2">Single-pass type II membrane protein</topology>
    </subcellularLocation>
</comment>
<dbReference type="EC" id="2.4.99.28" evidence="23"/>
<evidence type="ECO:0000256" key="24">
    <source>
        <dbReference type="ARBA" id="ARBA00049902"/>
    </source>
</evidence>
<dbReference type="SUPFAM" id="SSF56601">
    <property type="entry name" value="beta-lactamase/transpeptidase-like"/>
    <property type="match status" value="1"/>
</dbReference>
<comment type="similarity">
    <text evidence="5">In the N-terminal section; belongs to the glycosyltransferase 51 family.</text>
</comment>
<name>G2SYH8_ROSHA</name>
<keyword evidence="10" id="KW-0328">Glycosyltransferase</keyword>
<keyword evidence="16" id="KW-0573">Peptidoglycan synthesis</keyword>
<dbReference type="GO" id="GO:0008658">
    <property type="term" value="F:penicillin binding"/>
    <property type="evidence" value="ECO:0007669"/>
    <property type="project" value="InterPro"/>
</dbReference>
<keyword evidence="20" id="KW-0511">Multifunctional enzyme</keyword>
<keyword evidence="13" id="KW-0378">Hydrolase</keyword>
<dbReference type="InterPro" id="IPR001264">
    <property type="entry name" value="Glyco_trans_51"/>
</dbReference>
<dbReference type="InterPro" id="IPR023346">
    <property type="entry name" value="Lysozyme-like_dom_sf"/>
</dbReference>
<proteinExistence type="inferred from homology"/>
<evidence type="ECO:0000256" key="8">
    <source>
        <dbReference type="ARBA" id="ARBA00022645"/>
    </source>
</evidence>
<evidence type="ECO:0000259" key="28">
    <source>
        <dbReference type="Pfam" id="PF00905"/>
    </source>
</evidence>
<evidence type="ECO:0000256" key="13">
    <source>
        <dbReference type="ARBA" id="ARBA00022801"/>
    </source>
</evidence>
<dbReference type="Gene3D" id="1.10.3810.10">
    <property type="entry name" value="Biosynthetic peptidoglycan transglycosylase-like"/>
    <property type="match status" value="1"/>
</dbReference>